<name>A0ACB9PCB4_BAUVA</name>
<organism evidence="1 2">
    <name type="scientific">Bauhinia variegata</name>
    <name type="common">Purple orchid tree</name>
    <name type="synonym">Phanera variegata</name>
    <dbReference type="NCBI Taxonomy" id="167791"/>
    <lineage>
        <taxon>Eukaryota</taxon>
        <taxon>Viridiplantae</taxon>
        <taxon>Streptophyta</taxon>
        <taxon>Embryophyta</taxon>
        <taxon>Tracheophyta</taxon>
        <taxon>Spermatophyta</taxon>
        <taxon>Magnoliopsida</taxon>
        <taxon>eudicotyledons</taxon>
        <taxon>Gunneridae</taxon>
        <taxon>Pentapetalae</taxon>
        <taxon>rosids</taxon>
        <taxon>fabids</taxon>
        <taxon>Fabales</taxon>
        <taxon>Fabaceae</taxon>
        <taxon>Cercidoideae</taxon>
        <taxon>Cercideae</taxon>
        <taxon>Bauhiniinae</taxon>
        <taxon>Bauhinia</taxon>
    </lineage>
</organism>
<accession>A0ACB9PCB4</accession>
<keyword evidence="2" id="KW-1185">Reference proteome</keyword>
<protein>
    <submittedName>
        <fullName evidence="1">Uncharacterized protein</fullName>
    </submittedName>
</protein>
<reference evidence="1 2" key="1">
    <citation type="journal article" date="2022" name="DNA Res.">
        <title>Chromosomal-level genome assembly of the orchid tree Bauhinia variegata (Leguminosae; Cercidoideae) supports the allotetraploid origin hypothesis of Bauhinia.</title>
        <authorList>
            <person name="Zhong Y."/>
            <person name="Chen Y."/>
            <person name="Zheng D."/>
            <person name="Pang J."/>
            <person name="Liu Y."/>
            <person name="Luo S."/>
            <person name="Meng S."/>
            <person name="Qian L."/>
            <person name="Wei D."/>
            <person name="Dai S."/>
            <person name="Zhou R."/>
        </authorList>
    </citation>
    <scope>NUCLEOTIDE SEQUENCE [LARGE SCALE GENOMIC DNA]</scope>
    <source>
        <strain evidence="1">BV-YZ2020</strain>
    </source>
</reference>
<proteinExistence type="predicted"/>
<gene>
    <name evidence="1" type="ORF">L6164_013203</name>
</gene>
<sequence length="241" mass="26402">MDKGSSSSSLHGSSRTAVGQNQANPSASLRQGFHGWGPNLSGPFPYGHPPVRGFTLPPEHRLTPENSRRARIHARPSLPPPPNPMAAYPIWQQYTGIGVLAPVLPPPLQPLPPPPCHVNPYPIWQQDPLVSGVGLPPPPPPPLPPYPTRAYPTWQPEPLQAEIGVLLPPPLPPYPMRAYPTWQPEPVQAEIGVLLQPPYPMGTYPTWRPDLHWCTLPQPELPPYPMTACPTWQHDPTAVSG</sequence>
<dbReference type="Proteomes" id="UP000828941">
    <property type="component" value="Chromosome 5"/>
</dbReference>
<comment type="caution">
    <text evidence="1">The sequence shown here is derived from an EMBL/GenBank/DDBJ whole genome shotgun (WGS) entry which is preliminary data.</text>
</comment>
<evidence type="ECO:0000313" key="2">
    <source>
        <dbReference type="Proteomes" id="UP000828941"/>
    </source>
</evidence>
<evidence type="ECO:0000313" key="1">
    <source>
        <dbReference type="EMBL" id="KAI4346125.1"/>
    </source>
</evidence>
<dbReference type="EMBL" id="CM039430">
    <property type="protein sequence ID" value="KAI4346125.1"/>
    <property type="molecule type" value="Genomic_DNA"/>
</dbReference>